<comment type="caution">
    <text evidence="3">The sequence shown here is derived from an EMBL/GenBank/DDBJ whole genome shotgun (WGS) entry which is preliminary data.</text>
</comment>
<dbReference type="GO" id="GO:0016616">
    <property type="term" value="F:oxidoreductase activity, acting on the CH-OH group of donors, NAD or NADP as acceptor"/>
    <property type="evidence" value="ECO:0007669"/>
    <property type="project" value="TreeGrafter"/>
</dbReference>
<dbReference type="PRINTS" id="PR00081">
    <property type="entry name" value="GDHRDH"/>
</dbReference>
<dbReference type="FunFam" id="3.40.50.720:FF:000084">
    <property type="entry name" value="Short-chain dehydrogenase reductase"/>
    <property type="match status" value="1"/>
</dbReference>
<evidence type="ECO:0000256" key="1">
    <source>
        <dbReference type="ARBA" id="ARBA00006484"/>
    </source>
</evidence>
<dbReference type="InterPro" id="IPR002347">
    <property type="entry name" value="SDR_fam"/>
</dbReference>
<name>A0A396EWP9_PHOVU</name>
<reference evidence="3 4" key="1">
    <citation type="submission" date="2018-08" db="EMBL/GenBank/DDBJ databases">
        <title>A genome reference for cultivated species of the human gut microbiota.</title>
        <authorList>
            <person name="Zou Y."/>
            <person name="Xue W."/>
            <person name="Luo G."/>
        </authorList>
    </citation>
    <scope>NUCLEOTIDE SEQUENCE [LARGE SCALE GENOMIC DNA]</scope>
    <source>
        <strain evidence="3 4">AF25-30LB</strain>
    </source>
</reference>
<dbReference type="GO" id="GO:0048038">
    <property type="term" value="F:quinone binding"/>
    <property type="evidence" value="ECO:0007669"/>
    <property type="project" value="TreeGrafter"/>
</dbReference>
<dbReference type="RefSeq" id="WP_007853066.1">
    <property type="nucleotide sequence ID" value="NZ_JADNOM010000041.1"/>
</dbReference>
<proteinExistence type="inferred from homology"/>
<dbReference type="EMBL" id="QRUD01000060">
    <property type="protein sequence ID" value="RGR34931.1"/>
    <property type="molecule type" value="Genomic_DNA"/>
</dbReference>
<gene>
    <name evidence="3" type="ORF">DWY53_17680</name>
</gene>
<evidence type="ECO:0000256" key="2">
    <source>
        <dbReference type="ARBA" id="ARBA00023002"/>
    </source>
</evidence>
<comment type="similarity">
    <text evidence="1">Belongs to the short-chain dehydrogenases/reductases (SDR) family.</text>
</comment>
<dbReference type="Pfam" id="PF13561">
    <property type="entry name" value="adh_short_C2"/>
    <property type="match status" value="1"/>
</dbReference>
<dbReference type="Gene3D" id="3.40.50.720">
    <property type="entry name" value="NAD(P)-binding Rossmann-like Domain"/>
    <property type="match status" value="1"/>
</dbReference>
<dbReference type="GO" id="GO:0006633">
    <property type="term" value="P:fatty acid biosynthetic process"/>
    <property type="evidence" value="ECO:0007669"/>
    <property type="project" value="TreeGrafter"/>
</dbReference>
<dbReference type="InterPro" id="IPR036291">
    <property type="entry name" value="NAD(P)-bd_dom_sf"/>
</dbReference>
<dbReference type="CDD" id="cd05233">
    <property type="entry name" value="SDR_c"/>
    <property type="match status" value="1"/>
</dbReference>
<evidence type="ECO:0000313" key="3">
    <source>
        <dbReference type="EMBL" id="RGR34931.1"/>
    </source>
</evidence>
<dbReference type="PANTHER" id="PTHR42760">
    <property type="entry name" value="SHORT-CHAIN DEHYDROGENASES/REDUCTASES FAMILY MEMBER"/>
    <property type="match status" value="1"/>
</dbReference>
<dbReference type="Proteomes" id="UP000266497">
    <property type="component" value="Unassembled WGS sequence"/>
</dbReference>
<dbReference type="PANTHER" id="PTHR42760:SF133">
    <property type="entry name" value="3-OXOACYL-[ACYL-CARRIER-PROTEIN] REDUCTASE"/>
    <property type="match status" value="1"/>
</dbReference>
<dbReference type="SUPFAM" id="SSF51735">
    <property type="entry name" value="NAD(P)-binding Rossmann-fold domains"/>
    <property type="match status" value="1"/>
</dbReference>
<protein>
    <submittedName>
        <fullName evidence="3">SDR family oxidoreductase</fullName>
    </submittedName>
</protein>
<sequence length="273" mass="30474">MSIKRNIKTILKLLQRKKVTKADIVLLSPNQRLVRKKVIITGGNRGLGFAMAKKFTDEGAEVLITGRDEEKLEKAAKEIGCKYMQYDVTDFTHMDEFIKEADDLLGGANVLVNNAGISLHEGTIMDVHYEQFDKQIETNLKGAYFLSQKFLRMYEKKHRNGGSILFLSSERGHYADDLPYGLIKAAINSLTQGLAKMLIHSNIRINAIAPGITTTDMTGITKDDIYADDYSTGRYYLPEEVAEVACFLVSDASSCLSGQIIICNNGDSINYRK</sequence>
<dbReference type="PRINTS" id="PR00080">
    <property type="entry name" value="SDRFAMILY"/>
</dbReference>
<evidence type="ECO:0000313" key="4">
    <source>
        <dbReference type="Proteomes" id="UP000266497"/>
    </source>
</evidence>
<organism evidence="3 4">
    <name type="scientific">Phocaeicola vulgatus</name>
    <name type="common">Bacteroides vulgatus</name>
    <dbReference type="NCBI Taxonomy" id="821"/>
    <lineage>
        <taxon>Bacteria</taxon>
        <taxon>Pseudomonadati</taxon>
        <taxon>Bacteroidota</taxon>
        <taxon>Bacteroidia</taxon>
        <taxon>Bacteroidales</taxon>
        <taxon>Bacteroidaceae</taxon>
        <taxon>Phocaeicola</taxon>
    </lineage>
</organism>
<accession>A0A396EWP9</accession>
<keyword evidence="2" id="KW-0560">Oxidoreductase</keyword>
<dbReference type="AlphaFoldDB" id="A0A396EWP9"/>